<accession>A0A1V3J6V7</accession>
<evidence type="ECO:0000313" key="3">
    <source>
        <dbReference type="Proteomes" id="UP000188728"/>
    </source>
</evidence>
<reference evidence="3 4" key="1">
    <citation type="submission" date="2016-10" db="EMBL/GenBank/DDBJ databases">
        <title>Rodentibacter gen. nov. and new species.</title>
        <authorList>
            <person name="Christensen H."/>
        </authorList>
    </citation>
    <scope>NUCLEOTIDE SEQUENCE [LARGE SCALE GENOMIC DNA]</scope>
    <source>
        <strain evidence="1 3">H1983213011</strain>
        <strain evidence="2 4">H1987082031</strain>
    </source>
</reference>
<dbReference type="AlphaFoldDB" id="A0A1V3J6V7"/>
<comment type="caution">
    <text evidence="2">The sequence shown here is derived from an EMBL/GenBank/DDBJ whole genome shotgun (WGS) entry which is preliminary data.</text>
</comment>
<gene>
    <name evidence="1" type="ORF">BKK51_10410</name>
    <name evidence="2" type="ORF">BKK52_01180</name>
</gene>
<evidence type="ECO:0000313" key="1">
    <source>
        <dbReference type="EMBL" id="OOF43943.1"/>
    </source>
</evidence>
<sequence>MTVRDWDSFREILEHEINSCSISLDAQGYRVDAKKGKPEGIRDHCCPETKNNPRLKSCDYFYLHEQKFFCIEFSDLHRQYIDRDVKFQKINSLANRLLIEQLPRKERRELLKEVKGLKVFTQVKSVIKQLRSVPLSKEDGYLFLQGIREAEPLAIILNEIVKKFQDTDSLLKTIYHPECDRICNLPDRTMSRYFFVVWHPHSQTELKELYDSDVLSEIDIGRLFDPIQDNLREALRQKSFELLNSEQIFLLPLLMFKTRYCSH</sequence>
<evidence type="ECO:0000313" key="4">
    <source>
        <dbReference type="Proteomes" id="UP000189161"/>
    </source>
</evidence>
<organism evidence="2 4">
    <name type="scientific">Rodentibacter trehalosifermentans</name>
    <dbReference type="NCBI Taxonomy" id="1908263"/>
    <lineage>
        <taxon>Bacteria</taxon>
        <taxon>Pseudomonadati</taxon>
        <taxon>Pseudomonadota</taxon>
        <taxon>Gammaproteobacteria</taxon>
        <taxon>Pasteurellales</taxon>
        <taxon>Pasteurellaceae</taxon>
        <taxon>Rodentibacter</taxon>
    </lineage>
</organism>
<accession>A0A1V3IP28</accession>
<dbReference type="RefSeq" id="WP_077474528.1">
    <property type="nucleotide sequence ID" value="NZ_MLHK01000061.1"/>
</dbReference>
<keyword evidence="4" id="KW-1185">Reference proteome</keyword>
<evidence type="ECO:0000313" key="2">
    <source>
        <dbReference type="EMBL" id="OOF50791.1"/>
    </source>
</evidence>
<dbReference type="Proteomes" id="UP000188728">
    <property type="component" value="Unassembled WGS sequence"/>
</dbReference>
<name>A0A1V3J6V7_9PAST</name>
<dbReference type="Proteomes" id="UP000189161">
    <property type="component" value="Unassembled WGS sequence"/>
</dbReference>
<dbReference type="EMBL" id="MLHL01000006">
    <property type="protein sequence ID" value="OOF50791.1"/>
    <property type="molecule type" value="Genomic_DNA"/>
</dbReference>
<proteinExistence type="predicted"/>
<protein>
    <submittedName>
        <fullName evidence="2">Uncharacterized protein</fullName>
    </submittedName>
</protein>
<dbReference type="EMBL" id="MLHK01000061">
    <property type="protein sequence ID" value="OOF43943.1"/>
    <property type="molecule type" value="Genomic_DNA"/>
</dbReference>